<proteinExistence type="predicted"/>
<reference evidence="1 2" key="1">
    <citation type="submission" date="2007-03" db="EMBL/GenBank/DDBJ databases">
        <authorList>
            <person name="Fulton L."/>
            <person name="Clifton S."/>
            <person name="Fulton B."/>
            <person name="Xu J."/>
            <person name="Minx P."/>
            <person name="Pepin K.H."/>
            <person name="Johnson M."/>
            <person name="Thiruvilangam P."/>
            <person name="Bhonagiri V."/>
            <person name="Nash W.E."/>
            <person name="Mardis E.R."/>
            <person name="Wilson R.K."/>
        </authorList>
    </citation>
    <scope>NUCLEOTIDE SEQUENCE [LARGE SCALE GENOMIC DNA]</scope>
    <source>
        <strain evidence="1 2">ATCC 27756</strain>
    </source>
</reference>
<dbReference type="Proteomes" id="UP000003577">
    <property type="component" value="Unassembled WGS sequence"/>
</dbReference>
<gene>
    <name evidence="1" type="ORF">RUMTOR_00875</name>
</gene>
<dbReference type="PaxDb" id="411460-RUMTOR_00875"/>
<dbReference type="HOGENOM" id="CLU_3367066_0_0_9"/>
<dbReference type="EMBL" id="AAVP02000002">
    <property type="protein sequence ID" value="EDK25072.1"/>
    <property type="molecule type" value="Genomic_DNA"/>
</dbReference>
<evidence type="ECO:0000313" key="1">
    <source>
        <dbReference type="EMBL" id="EDK25072.1"/>
    </source>
</evidence>
<organism evidence="1 2">
    <name type="scientific">[Ruminococcus] torques ATCC 27756</name>
    <dbReference type="NCBI Taxonomy" id="411460"/>
    <lineage>
        <taxon>Bacteria</taxon>
        <taxon>Bacillati</taxon>
        <taxon>Bacillota</taxon>
        <taxon>Clostridia</taxon>
        <taxon>Lachnospirales</taxon>
        <taxon>Lachnospiraceae</taxon>
        <taxon>Mediterraneibacter</taxon>
    </lineage>
</organism>
<accession>A5KKX1</accession>
<evidence type="ECO:0000313" key="2">
    <source>
        <dbReference type="Proteomes" id="UP000003577"/>
    </source>
</evidence>
<name>A5KKX1_9FIRM</name>
<protein>
    <submittedName>
        <fullName evidence="1">Uncharacterized protein</fullName>
    </submittedName>
</protein>
<dbReference type="AlphaFoldDB" id="A5KKX1"/>
<reference evidence="1 2" key="2">
    <citation type="submission" date="2007-04" db="EMBL/GenBank/DDBJ databases">
        <title>Draft genome sequence of Ruminococcus torques (ATCC 27756).</title>
        <authorList>
            <person name="Sudarsanam P."/>
            <person name="Ley R."/>
            <person name="Guruge J."/>
            <person name="Turnbaugh P.J."/>
            <person name="Mahowald M."/>
            <person name="Liep D."/>
            <person name="Gordon J."/>
        </authorList>
    </citation>
    <scope>NUCLEOTIDE SEQUENCE [LARGE SCALE GENOMIC DNA]</scope>
    <source>
        <strain evidence="1 2">ATCC 27756</strain>
    </source>
</reference>
<sequence length="35" mass="4203">MSNTAHPCYNVDIKRNIVENNNGKRKDLWKKLRDM</sequence>
<comment type="caution">
    <text evidence="1">The sequence shown here is derived from an EMBL/GenBank/DDBJ whole genome shotgun (WGS) entry which is preliminary data.</text>
</comment>